<keyword evidence="1" id="KW-0732">Signal</keyword>
<feature type="signal peptide" evidence="1">
    <location>
        <begin position="1"/>
        <end position="29"/>
    </location>
</feature>
<dbReference type="InterPro" id="IPR011050">
    <property type="entry name" value="Pectin_lyase_fold/virulence"/>
</dbReference>
<dbReference type="EMBL" id="SGXD01000001">
    <property type="protein sequence ID" value="RZS91660.1"/>
    <property type="molecule type" value="Genomic_DNA"/>
</dbReference>
<protein>
    <submittedName>
        <fullName evidence="2">Parallel beta helix pectate lyase-like protein</fullName>
    </submittedName>
</protein>
<dbReference type="RefSeq" id="WP_231116054.1">
    <property type="nucleotide sequence ID" value="NZ_SGXD01000001.1"/>
</dbReference>
<keyword evidence="3" id="KW-1185">Reference proteome</keyword>
<reference evidence="2 3" key="1">
    <citation type="submission" date="2019-02" db="EMBL/GenBank/DDBJ databases">
        <title>Genomic Encyclopedia of Type Strains, Phase IV (KMG-IV): sequencing the most valuable type-strain genomes for metagenomic binning, comparative biology and taxonomic classification.</title>
        <authorList>
            <person name="Goeker M."/>
        </authorList>
    </citation>
    <scope>NUCLEOTIDE SEQUENCE [LARGE SCALE GENOMIC DNA]</scope>
    <source>
        <strain evidence="2 3">DSM 45622</strain>
    </source>
</reference>
<dbReference type="SMART" id="SM00710">
    <property type="entry name" value="PbH1"/>
    <property type="match status" value="5"/>
</dbReference>
<sequence length="689" mass="72580">MRSASRHPRTILGLLTGSAAVALVATAGAAPARADTGSSGQVPGLTIVVSPTGSDTAAGTRRAPVRTLPEAQLRARQALAHGTAVTVVLEDGTYPLDAPLQFGPADSGTPAHPAHWEAERGAKPVISGGSPVSGWSVHDAAKGIWVADVPKGQDSRQLFVDGRTAPRAAVAISRSGATVTTSGISSADPVIAGLAAETDQKRIEIESIDSFTDRYDPVDHVDGNTLVMQQPGWQNNNFGYDTLAHPFAGGQLLVENAYSLLQPGQWYLDPTGGHLYYRATAGDSPASHSVVLPRLESLVQMAGTPQSPVHDITFDGLQFSYTTWLRPGTSIGYADQQNGTFIPVAVPQPADYLTSCQSGCKEFEGARNLWDQMPAAVQVAASTRIAFRDGTFAHLGQVGLGIGNDADANGSGVGLAASSIEVQHNLFTDLSGAGVVAGGVQPDAHHPSDPAMALKDITIEDNLVTDVAKDYKEMSGILSTYADHTVIRHNEVSNLAYDGIDIGWGWGANDPGGSQDYQNRGLYAYQQVYTTPTTFRDNVVEDNLVHGTKKVFHDGGSIYNLSASPGTVITGNYIYDNLHTVGLYLDEGSRYVTASENVVQDSGAWVFTNAYGPNHTADNLIAHNWYNSGVAQTPNAAQRNNRLVDNVAVQGTAWPAGALHVIQHAGVKASDRVFPLAGQPDVLATTPAP</sequence>
<dbReference type="PANTHER" id="PTHR36453">
    <property type="entry name" value="SECRETED PROTEIN-RELATED"/>
    <property type="match status" value="1"/>
</dbReference>
<dbReference type="InterPro" id="IPR006626">
    <property type="entry name" value="PbH1"/>
</dbReference>
<dbReference type="AlphaFoldDB" id="A0A4Q7NXE0"/>
<dbReference type="SUPFAM" id="SSF51126">
    <property type="entry name" value="Pectin lyase-like"/>
    <property type="match status" value="1"/>
</dbReference>
<evidence type="ECO:0000313" key="2">
    <source>
        <dbReference type="EMBL" id="RZS91660.1"/>
    </source>
</evidence>
<accession>A0A4Q7NXE0</accession>
<evidence type="ECO:0000313" key="3">
    <source>
        <dbReference type="Proteomes" id="UP000293638"/>
    </source>
</evidence>
<dbReference type="Proteomes" id="UP000293638">
    <property type="component" value="Unassembled WGS sequence"/>
</dbReference>
<proteinExistence type="predicted"/>
<dbReference type="GO" id="GO:0016829">
    <property type="term" value="F:lyase activity"/>
    <property type="evidence" value="ECO:0007669"/>
    <property type="project" value="UniProtKB-KW"/>
</dbReference>
<evidence type="ECO:0000256" key="1">
    <source>
        <dbReference type="SAM" id="SignalP"/>
    </source>
</evidence>
<organism evidence="2 3">
    <name type="scientific">Motilibacter rhizosphaerae</name>
    <dbReference type="NCBI Taxonomy" id="598652"/>
    <lineage>
        <taxon>Bacteria</taxon>
        <taxon>Bacillati</taxon>
        <taxon>Actinomycetota</taxon>
        <taxon>Actinomycetes</taxon>
        <taxon>Motilibacterales</taxon>
        <taxon>Motilibacteraceae</taxon>
        <taxon>Motilibacter</taxon>
    </lineage>
</organism>
<keyword evidence="2" id="KW-0456">Lyase</keyword>
<dbReference type="InterPro" id="IPR012334">
    <property type="entry name" value="Pectin_lyas_fold"/>
</dbReference>
<feature type="chain" id="PRO_5038864570" evidence="1">
    <location>
        <begin position="30"/>
        <end position="689"/>
    </location>
</feature>
<gene>
    <name evidence="2" type="ORF">EV189_0907</name>
</gene>
<name>A0A4Q7NXE0_9ACTN</name>
<comment type="caution">
    <text evidence="2">The sequence shown here is derived from an EMBL/GenBank/DDBJ whole genome shotgun (WGS) entry which is preliminary data.</text>
</comment>
<dbReference type="PANTHER" id="PTHR36453:SF1">
    <property type="entry name" value="RIGHT HANDED BETA HELIX DOMAIN-CONTAINING PROTEIN"/>
    <property type="match status" value="1"/>
</dbReference>
<dbReference type="Gene3D" id="2.160.20.10">
    <property type="entry name" value="Single-stranded right-handed beta-helix, Pectin lyase-like"/>
    <property type="match status" value="3"/>
</dbReference>